<protein>
    <recommendedName>
        <fullName evidence="5">Methyltransferase</fullName>
    </recommendedName>
</protein>
<evidence type="ECO:0008006" key="5">
    <source>
        <dbReference type="Google" id="ProtNLM"/>
    </source>
</evidence>
<dbReference type="PANTHER" id="PTHR34598">
    <property type="entry name" value="BLL6449 PROTEIN"/>
    <property type="match status" value="1"/>
</dbReference>
<gene>
    <name evidence="3" type="ORF">BS50DRAFT_497586</name>
</gene>
<dbReference type="EMBL" id="KZ678137">
    <property type="protein sequence ID" value="PSN65456.1"/>
    <property type="molecule type" value="Genomic_DNA"/>
</dbReference>
<evidence type="ECO:0000313" key="4">
    <source>
        <dbReference type="Proteomes" id="UP000240883"/>
    </source>
</evidence>
<evidence type="ECO:0000256" key="2">
    <source>
        <dbReference type="ARBA" id="ARBA00023604"/>
    </source>
</evidence>
<keyword evidence="4" id="KW-1185">Reference proteome</keyword>
<dbReference type="InterPro" id="IPR044053">
    <property type="entry name" value="AsaB-like"/>
</dbReference>
<evidence type="ECO:0000313" key="3">
    <source>
        <dbReference type="EMBL" id="PSN65456.1"/>
    </source>
</evidence>
<dbReference type="STRING" id="1448308.A0A2T2NJM9"/>
<accession>A0A2T2NJM9</accession>
<dbReference type="OrthoDB" id="412788at2759"/>
<name>A0A2T2NJM9_CORCC</name>
<sequence>MENVPITKSQGPARRDVVATLNYYRDPGDGSPPTPVYVGKHTVTNERPTFPSERAIHDMSGEEQKYTLNSHGFQLVLHESKEKHFDDEEKIQQEYYRECAELFKRITGASEAHIFQHTVRRGPTHWHALGVGNASRKGPLNRAHVDQSYTGGELILRKHLPSRADEIIRNRQRYQIINIWRPIATIYKDPLAVAAAHSIPDSDLVEAKVIYVDQPGPLNRNETWTILPGEGHEWYYKNKQRSDEALFIKCFDSSTETGLARRVPHCAFKDSERDGPDFADRQSIEVRGLLIYDT</sequence>
<dbReference type="AlphaFoldDB" id="A0A2T2NJM9"/>
<dbReference type="NCBIfam" id="NF041278">
    <property type="entry name" value="CmcJ_NvfI_EfuI"/>
    <property type="match status" value="1"/>
</dbReference>
<organism evidence="3 4">
    <name type="scientific">Corynespora cassiicola Philippines</name>
    <dbReference type="NCBI Taxonomy" id="1448308"/>
    <lineage>
        <taxon>Eukaryota</taxon>
        <taxon>Fungi</taxon>
        <taxon>Dikarya</taxon>
        <taxon>Ascomycota</taxon>
        <taxon>Pezizomycotina</taxon>
        <taxon>Dothideomycetes</taxon>
        <taxon>Pleosporomycetidae</taxon>
        <taxon>Pleosporales</taxon>
        <taxon>Corynesporascaceae</taxon>
        <taxon>Corynespora</taxon>
    </lineage>
</organism>
<dbReference type="GO" id="GO:0016491">
    <property type="term" value="F:oxidoreductase activity"/>
    <property type="evidence" value="ECO:0007669"/>
    <property type="project" value="UniProtKB-KW"/>
</dbReference>
<reference evidence="3 4" key="1">
    <citation type="journal article" date="2018" name="Front. Microbiol.">
        <title>Genome-Wide Analysis of Corynespora cassiicola Leaf Fall Disease Putative Effectors.</title>
        <authorList>
            <person name="Lopez D."/>
            <person name="Ribeiro S."/>
            <person name="Label P."/>
            <person name="Fumanal B."/>
            <person name="Venisse J.S."/>
            <person name="Kohler A."/>
            <person name="de Oliveira R.R."/>
            <person name="Labutti K."/>
            <person name="Lipzen A."/>
            <person name="Lail K."/>
            <person name="Bauer D."/>
            <person name="Ohm R.A."/>
            <person name="Barry K.W."/>
            <person name="Spatafora J."/>
            <person name="Grigoriev I.V."/>
            <person name="Martin F.M."/>
            <person name="Pujade-Renaud V."/>
        </authorList>
    </citation>
    <scope>NUCLEOTIDE SEQUENCE [LARGE SCALE GENOMIC DNA]</scope>
    <source>
        <strain evidence="3 4">Philippines</strain>
    </source>
</reference>
<dbReference type="PANTHER" id="PTHR34598:SF3">
    <property type="entry name" value="OXIDOREDUCTASE AN1597"/>
    <property type="match status" value="1"/>
</dbReference>
<keyword evidence="1" id="KW-0560">Oxidoreductase</keyword>
<comment type="similarity">
    <text evidence="2">Belongs to the asaB hydroxylase/desaturase family.</text>
</comment>
<evidence type="ECO:0000256" key="1">
    <source>
        <dbReference type="ARBA" id="ARBA00023002"/>
    </source>
</evidence>
<dbReference type="Proteomes" id="UP000240883">
    <property type="component" value="Unassembled WGS sequence"/>
</dbReference>
<proteinExistence type="inferred from homology"/>